<proteinExistence type="predicted"/>
<dbReference type="KEGG" id="upl:DSM104440_00122"/>
<dbReference type="RefSeq" id="WP_246212131.1">
    <property type="nucleotide sequence ID" value="NZ_CP053073.1"/>
</dbReference>
<dbReference type="InterPro" id="IPR045351">
    <property type="entry name" value="DUF6531"/>
</dbReference>
<evidence type="ECO:0000313" key="5">
    <source>
        <dbReference type="Proteomes" id="UP000503096"/>
    </source>
</evidence>
<dbReference type="Gene3D" id="2.180.10.10">
    <property type="entry name" value="RHS repeat-associated core"/>
    <property type="match status" value="1"/>
</dbReference>
<dbReference type="InterPro" id="IPR006530">
    <property type="entry name" value="YD"/>
</dbReference>
<dbReference type="EMBL" id="CP053073">
    <property type="protein sequence ID" value="QJR13339.1"/>
    <property type="molecule type" value="Genomic_DNA"/>
</dbReference>
<feature type="signal peptide" evidence="2">
    <location>
        <begin position="1"/>
        <end position="22"/>
    </location>
</feature>
<gene>
    <name evidence="4" type="ORF">DSM104440_00122</name>
</gene>
<name>A0A6M4H1H5_9PROT</name>
<dbReference type="Pfam" id="PF05593">
    <property type="entry name" value="RHS_repeat"/>
    <property type="match status" value="1"/>
</dbReference>
<organism evidence="4 5">
    <name type="scientific">Usitatibacter palustris</name>
    <dbReference type="NCBI Taxonomy" id="2732487"/>
    <lineage>
        <taxon>Bacteria</taxon>
        <taxon>Pseudomonadati</taxon>
        <taxon>Pseudomonadota</taxon>
        <taxon>Betaproteobacteria</taxon>
        <taxon>Nitrosomonadales</taxon>
        <taxon>Usitatibacteraceae</taxon>
        <taxon>Usitatibacter</taxon>
    </lineage>
</organism>
<dbReference type="InParanoid" id="A0A6M4H1H5"/>
<keyword evidence="5" id="KW-1185">Reference proteome</keyword>
<reference evidence="4 5" key="1">
    <citation type="submission" date="2020-04" db="EMBL/GenBank/DDBJ databases">
        <title>Usitatibacter rugosus gen. nov., sp. nov. and Usitatibacter palustris sp. nov., novel members of Usitatibacteraceae fam. nov. within the order Nitrosomonadales isolated from soil.</title>
        <authorList>
            <person name="Huber K.J."/>
            <person name="Neumann-Schaal M."/>
            <person name="Geppert A."/>
            <person name="Luckner M."/>
            <person name="Wanner G."/>
            <person name="Overmann J."/>
        </authorList>
    </citation>
    <scope>NUCLEOTIDE SEQUENCE [LARGE SCALE GENOMIC DNA]</scope>
    <source>
        <strain evidence="4 5">Swamp67</strain>
    </source>
</reference>
<dbReference type="Proteomes" id="UP000503096">
    <property type="component" value="Chromosome"/>
</dbReference>
<evidence type="ECO:0000256" key="1">
    <source>
        <dbReference type="SAM" id="MobiDB-lite"/>
    </source>
</evidence>
<evidence type="ECO:0000256" key="2">
    <source>
        <dbReference type="SAM" id="SignalP"/>
    </source>
</evidence>
<feature type="domain" description="DUF6531" evidence="3">
    <location>
        <begin position="196"/>
        <end position="258"/>
    </location>
</feature>
<protein>
    <recommendedName>
        <fullName evidence="3">DUF6531 domain-containing protein</fullName>
    </recommendedName>
</protein>
<evidence type="ECO:0000259" key="3">
    <source>
        <dbReference type="Pfam" id="PF20148"/>
    </source>
</evidence>
<dbReference type="AlphaFoldDB" id="A0A6M4H1H5"/>
<dbReference type="NCBIfam" id="TIGR01643">
    <property type="entry name" value="YD_repeat_2x"/>
    <property type="match status" value="2"/>
</dbReference>
<feature type="chain" id="PRO_5027052896" description="DUF6531 domain-containing protein" evidence="2">
    <location>
        <begin position="23"/>
        <end position="433"/>
    </location>
</feature>
<feature type="region of interest" description="Disordered" evidence="1">
    <location>
        <begin position="387"/>
        <end position="433"/>
    </location>
</feature>
<dbReference type="Pfam" id="PF20148">
    <property type="entry name" value="DUF6531"/>
    <property type="match status" value="1"/>
</dbReference>
<feature type="compositionally biased region" description="Low complexity" evidence="1">
    <location>
        <begin position="399"/>
        <end position="418"/>
    </location>
</feature>
<accession>A0A6M4H1H5</accession>
<keyword evidence="2" id="KW-0732">Signal</keyword>
<evidence type="ECO:0000313" key="4">
    <source>
        <dbReference type="EMBL" id="QJR13339.1"/>
    </source>
</evidence>
<dbReference type="InterPro" id="IPR031325">
    <property type="entry name" value="RHS_repeat"/>
</dbReference>
<sequence length="433" mass="45571">MIKPLIRIALASLLIFSGEVLAACADQGGGTSCQEPMPKGGWTFGACSTGGDFLAWSAQWCLARGGIWDTENVSTGPRCIGTPVEVSEGNFMGIATIAETNFRNACSMSPVMGPWGDTIASGTCGNHQNTFTGSVMTATWAQANFTYKVATESGCNSGEQTASYVLGKTRPAGCAQGSGAAGARCALPPPCDTCRGNPTDVGNGAKRQHETDYESGATGGLSFSRYYNSSGTFAQTERMAENTDFWRHTYASRVVSYVGNAYLLAAIQRADGFVVYFKTNGKELNNNRGAAATIEQVAGPGAAAWRHTTAERDVELYDAAGKLLSITYRAGFVHTLTYNVGGQLETITDSFGRTITLTYNAAGALSTMTDPAGRALTPMDTMRRLAGSSRQHIPATRCGPTSTRTPTGPSVSPGSSMSETCAFRPIRTTPWGA</sequence>